<dbReference type="SUPFAM" id="SSF57850">
    <property type="entry name" value="RING/U-box"/>
    <property type="match status" value="1"/>
</dbReference>
<evidence type="ECO:0000313" key="4">
    <source>
        <dbReference type="Proteomes" id="UP001501468"/>
    </source>
</evidence>
<dbReference type="InterPro" id="IPR013083">
    <property type="entry name" value="Znf_RING/FYVE/PHD"/>
</dbReference>
<protein>
    <submittedName>
        <fullName evidence="3">UBP-type zinc finger domain-containing protein</fullName>
    </submittedName>
</protein>
<dbReference type="Gene3D" id="3.30.40.10">
    <property type="entry name" value="Zinc/RING finger domain, C3HC4 (zinc finger)"/>
    <property type="match status" value="1"/>
</dbReference>
<reference evidence="4" key="1">
    <citation type="journal article" date="2019" name="Int. J. Syst. Evol. Microbiol.">
        <title>The Global Catalogue of Microorganisms (GCM) 10K type strain sequencing project: providing services to taxonomists for standard genome sequencing and annotation.</title>
        <authorList>
            <consortium name="The Broad Institute Genomics Platform"/>
            <consortium name="The Broad Institute Genome Sequencing Center for Infectious Disease"/>
            <person name="Wu L."/>
            <person name="Ma J."/>
        </authorList>
    </citation>
    <scope>NUCLEOTIDE SEQUENCE [LARGE SCALE GENOMIC DNA]</scope>
    <source>
        <strain evidence="4">JCM 17125</strain>
    </source>
</reference>
<dbReference type="PROSITE" id="PS50271">
    <property type="entry name" value="ZF_UBP"/>
    <property type="match status" value="1"/>
</dbReference>
<evidence type="ECO:0000259" key="2">
    <source>
        <dbReference type="PROSITE" id="PS50271"/>
    </source>
</evidence>
<gene>
    <name evidence="3" type="ORF">GCM10022399_44060</name>
</gene>
<feature type="domain" description="UBP-type" evidence="2">
    <location>
        <begin position="8"/>
        <end position="114"/>
    </location>
</feature>
<accession>A0ABP7ERZ1</accession>
<sequence length="127" mass="13963">MTPPESDKTAPHLDDVINLDASPSGDGCADCESATPPGWWLHLRRCATCGHIGCCDSSPSQHASGHYRNTGHPVIQTYEPDEAWFYDYPTRQLFLGPVLQEPTSRPAAQGSPGPSGRVPDDWRRRLH</sequence>
<organism evidence="3 4">
    <name type="scientific">Terrabacter ginsenosidimutans</name>
    <dbReference type="NCBI Taxonomy" id="490575"/>
    <lineage>
        <taxon>Bacteria</taxon>
        <taxon>Bacillati</taxon>
        <taxon>Actinomycetota</taxon>
        <taxon>Actinomycetes</taxon>
        <taxon>Micrococcales</taxon>
        <taxon>Intrasporangiaceae</taxon>
        <taxon>Terrabacter</taxon>
    </lineage>
</organism>
<feature type="compositionally biased region" description="Basic and acidic residues" evidence="1">
    <location>
        <begin position="118"/>
        <end position="127"/>
    </location>
</feature>
<proteinExistence type="predicted"/>
<feature type="region of interest" description="Disordered" evidence="1">
    <location>
        <begin position="97"/>
        <end position="127"/>
    </location>
</feature>
<keyword evidence="4" id="KW-1185">Reference proteome</keyword>
<dbReference type="Pfam" id="PF02148">
    <property type="entry name" value="zf-UBP"/>
    <property type="match status" value="1"/>
</dbReference>
<name>A0ABP7ERZ1_9MICO</name>
<evidence type="ECO:0000313" key="3">
    <source>
        <dbReference type="EMBL" id="GAA3722862.1"/>
    </source>
</evidence>
<dbReference type="RefSeq" id="WP_344952185.1">
    <property type="nucleotide sequence ID" value="NZ_BAABDC010000016.1"/>
</dbReference>
<dbReference type="Proteomes" id="UP001501468">
    <property type="component" value="Unassembled WGS sequence"/>
</dbReference>
<dbReference type="EMBL" id="BAABDC010000016">
    <property type="protein sequence ID" value="GAA3722862.1"/>
    <property type="molecule type" value="Genomic_DNA"/>
</dbReference>
<comment type="caution">
    <text evidence="3">The sequence shown here is derived from an EMBL/GenBank/DDBJ whole genome shotgun (WGS) entry which is preliminary data.</text>
</comment>
<dbReference type="InterPro" id="IPR001607">
    <property type="entry name" value="Znf_UBP"/>
</dbReference>
<evidence type="ECO:0000256" key="1">
    <source>
        <dbReference type="SAM" id="MobiDB-lite"/>
    </source>
</evidence>